<dbReference type="Proteomes" id="UP000289738">
    <property type="component" value="Chromosome A03"/>
</dbReference>
<dbReference type="GO" id="GO:0048038">
    <property type="term" value="F:quinone binding"/>
    <property type="evidence" value="ECO:0007669"/>
    <property type="project" value="InterPro"/>
</dbReference>
<comment type="similarity">
    <text evidence="1">Belongs to the complex I 49 kDa subunit family.</text>
</comment>
<keyword evidence="2" id="KW-1133">Transmembrane helix</keyword>
<organism evidence="4 5">
    <name type="scientific">Arachis hypogaea</name>
    <name type="common">Peanut</name>
    <dbReference type="NCBI Taxonomy" id="3818"/>
    <lineage>
        <taxon>Eukaryota</taxon>
        <taxon>Viridiplantae</taxon>
        <taxon>Streptophyta</taxon>
        <taxon>Embryophyta</taxon>
        <taxon>Tracheophyta</taxon>
        <taxon>Spermatophyta</taxon>
        <taxon>Magnoliopsida</taxon>
        <taxon>eudicotyledons</taxon>
        <taxon>Gunneridae</taxon>
        <taxon>Pentapetalae</taxon>
        <taxon>rosids</taxon>
        <taxon>fabids</taxon>
        <taxon>Fabales</taxon>
        <taxon>Fabaceae</taxon>
        <taxon>Papilionoideae</taxon>
        <taxon>50 kb inversion clade</taxon>
        <taxon>dalbergioids sensu lato</taxon>
        <taxon>Dalbergieae</taxon>
        <taxon>Pterocarpus clade</taxon>
        <taxon>Arachis</taxon>
    </lineage>
</organism>
<dbReference type="AlphaFoldDB" id="A0A445DMR4"/>
<dbReference type="SUPFAM" id="SSF56762">
    <property type="entry name" value="HydB/Nqo4-like"/>
    <property type="match status" value="1"/>
</dbReference>
<keyword evidence="2" id="KW-0472">Membrane</keyword>
<evidence type="ECO:0000259" key="3">
    <source>
        <dbReference type="Pfam" id="PF00346"/>
    </source>
</evidence>
<evidence type="ECO:0000256" key="1">
    <source>
        <dbReference type="ARBA" id="ARBA00005769"/>
    </source>
</evidence>
<feature type="transmembrane region" description="Helical" evidence="2">
    <location>
        <begin position="61"/>
        <end position="80"/>
    </location>
</feature>
<evidence type="ECO:0000313" key="5">
    <source>
        <dbReference type="Proteomes" id="UP000289738"/>
    </source>
</evidence>
<dbReference type="InterPro" id="IPR029014">
    <property type="entry name" value="NiFe-Hase_large"/>
</dbReference>
<keyword evidence="5" id="KW-1185">Reference proteome</keyword>
<evidence type="ECO:0000313" key="4">
    <source>
        <dbReference type="EMBL" id="RYR64406.1"/>
    </source>
</evidence>
<proteinExistence type="inferred from homology"/>
<feature type="domain" description="NADH-quinone oxidoreductase subunit D" evidence="3">
    <location>
        <begin position="1"/>
        <end position="33"/>
    </location>
</feature>
<keyword evidence="2" id="KW-0812">Transmembrane</keyword>
<dbReference type="GO" id="GO:0051287">
    <property type="term" value="F:NAD binding"/>
    <property type="evidence" value="ECO:0007669"/>
    <property type="project" value="InterPro"/>
</dbReference>
<dbReference type="STRING" id="3818.A0A445DMR4"/>
<comment type="caution">
    <text evidence="4">The sequence shown here is derived from an EMBL/GenBank/DDBJ whole genome shotgun (WGS) entry which is preliminary data.</text>
</comment>
<accession>A0A445DMR4</accession>
<dbReference type="GO" id="GO:0016651">
    <property type="term" value="F:oxidoreductase activity, acting on NAD(P)H"/>
    <property type="evidence" value="ECO:0007669"/>
    <property type="project" value="InterPro"/>
</dbReference>
<gene>
    <name evidence="4" type="ORF">Ahy_A03g010516</name>
</gene>
<evidence type="ECO:0000256" key="2">
    <source>
        <dbReference type="SAM" id="Phobius"/>
    </source>
</evidence>
<dbReference type="InterPro" id="IPR001135">
    <property type="entry name" value="NADH_Q_OxRdtase_suD"/>
</dbReference>
<protein>
    <recommendedName>
        <fullName evidence="3">NADH-quinone oxidoreductase subunit D domain-containing protein</fullName>
    </recommendedName>
</protein>
<dbReference type="EMBL" id="SDMP01000003">
    <property type="protein sequence ID" value="RYR64406.1"/>
    <property type="molecule type" value="Genomic_DNA"/>
</dbReference>
<sequence length="81" mass="9334">MRMMHNFFRIGGVAGDLPHGWIDKCLGFCDYFLTGIVFLPFFGSLWLIFPLLKPNGLLCHYIFFLVSLISFLVLFFGLLLL</sequence>
<dbReference type="Pfam" id="PF00346">
    <property type="entry name" value="Complex1_49kDa"/>
    <property type="match status" value="1"/>
</dbReference>
<name>A0A445DMR4_ARAHY</name>
<reference evidence="4 5" key="1">
    <citation type="submission" date="2019-01" db="EMBL/GenBank/DDBJ databases">
        <title>Sequencing of cultivated peanut Arachis hypogaea provides insights into genome evolution and oil improvement.</title>
        <authorList>
            <person name="Chen X."/>
        </authorList>
    </citation>
    <scope>NUCLEOTIDE SEQUENCE [LARGE SCALE GENOMIC DNA]</scope>
    <source>
        <strain evidence="5">cv. Fuhuasheng</strain>
        <tissue evidence="4">Leaves</tissue>
    </source>
</reference>
<feature type="transmembrane region" description="Helical" evidence="2">
    <location>
        <begin position="31"/>
        <end position="49"/>
    </location>
</feature>